<comment type="caution">
    <text evidence="4">The sequence shown here is derived from an EMBL/GenBank/DDBJ whole genome shotgun (WGS) entry which is preliminary data.</text>
</comment>
<keyword evidence="5" id="KW-1185">Reference proteome</keyword>
<evidence type="ECO:0000313" key="5">
    <source>
        <dbReference type="Proteomes" id="UP000003448"/>
    </source>
</evidence>
<protein>
    <submittedName>
        <fullName evidence="4">Putative monooxygenase FAD-binding protein</fullName>
    </submittedName>
</protein>
<dbReference type="PANTHER" id="PTHR13789:SF309">
    <property type="entry name" value="PUTATIVE (AFU_ORTHOLOGUE AFUA_6G14510)-RELATED"/>
    <property type="match status" value="1"/>
</dbReference>
<dbReference type="GO" id="GO:0071949">
    <property type="term" value="F:FAD binding"/>
    <property type="evidence" value="ECO:0007669"/>
    <property type="project" value="InterPro"/>
</dbReference>
<dbReference type="PANTHER" id="PTHR13789">
    <property type="entry name" value="MONOOXYGENASE"/>
    <property type="match status" value="1"/>
</dbReference>
<dbReference type="InterPro" id="IPR050493">
    <property type="entry name" value="FAD-dep_Monooxygenase_BioMet"/>
</dbReference>
<evidence type="ECO:0000313" key="4">
    <source>
        <dbReference type="EMBL" id="CCH18974.1"/>
    </source>
</evidence>
<dbReference type="Pfam" id="PF01494">
    <property type="entry name" value="FAD_binding_3"/>
    <property type="match status" value="1"/>
</dbReference>
<dbReference type="Gene3D" id="3.50.50.60">
    <property type="entry name" value="FAD/NAD(P)-binding domain"/>
    <property type="match status" value="1"/>
</dbReference>
<keyword evidence="1" id="KW-0560">Oxidoreductase</keyword>
<dbReference type="PRINTS" id="PR00420">
    <property type="entry name" value="RNGMNOXGNASE"/>
</dbReference>
<evidence type="ECO:0000256" key="1">
    <source>
        <dbReference type="ARBA" id="ARBA00023002"/>
    </source>
</evidence>
<evidence type="ECO:0000256" key="2">
    <source>
        <dbReference type="ARBA" id="ARBA00023033"/>
    </source>
</evidence>
<dbReference type="AlphaFoldDB" id="I0L577"/>
<accession>I0L577</accession>
<dbReference type="InterPro" id="IPR036188">
    <property type="entry name" value="FAD/NAD-bd_sf"/>
</dbReference>
<name>I0L577_9ACTN</name>
<dbReference type="STRING" id="1150864.MILUP08_43889"/>
<gene>
    <name evidence="4" type="ORF">MILUP08_43889</name>
</gene>
<keyword evidence="2 4" id="KW-0503">Monooxygenase</keyword>
<dbReference type="eggNOG" id="COG0654">
    <property type="taxonomic scope" value="Bacteria"/>
</dbReference>
<dbReference type="OrthoDB" id="9782160at2"/>
<feature type="domain" description="FAD-binding" evidence="3">
    <location>
        <begin position="6"/>
        <end position="340"/>
    </location>
</feature>
<proteinExistence type="predicted"/>
<dbReference type="EMBL" id="CAIE01000031">
    <property type="protein sequence ID" value="CCH18974.1"/>
    <property type="molecule type" value="Genomic_DNA"/>
</dbReference>
<sequence>MDEPHAVVVGGGIGGLSAALALHRRGWRVTVLERAPELREVGAGLTLMANALRALDALGLSPALRSSTHAEAPGGVRDRRGRWLSRVDAAEMIRQLGTSALGIHRATLHRLLGEALPASSLHTGADVEHVESETDHATVRYHGPDGPRTLDADLVVGADGLRSRLRAQLWPEIPAPVYAGSTTWRAAVAFPEPIPTAITWGPAAEFGMVPIGEGQLYWYGAITAPPGGHAPDELAAVRDHFGAWHEPIPALLAATPPGVVLRNDIHHLATPLPSYVRGRVALLGDAAHAMTPNLGQGAGQAIEDAVVLGAVCSGGAQGLPTALAAYDEQRRPRSQSIARASLRAGRYGQQLHNPVALAVRAAALRLTPPSATLRSMTWCADWRPPTN</sequence>
<dbReference type="SUPFAM" id="SSF51905">
    <property type="entry name" value="FAD/NAD(P)-binding domain"/>
    <property type="match status" value="1"/>
</dbReference>
<reference evidence="5" key="1">
    <citation type="journal article" date="2012" name="J. Bacteriol.">
        <title>Genome Sequence of Micromonospora lupini Lupac 08, Isolated from Root Nodules of Lupinus angustifolius.</title>
        <authorList>
            <person name="Alonso-Vega P."/>
            <person name="Normand P."/>
            <person name="Bacigalupe R."/>
            <person name="Pujic P."/>
            <person name="Lajus A."/>
            <person name="Vallenet D."/>
            <person name="Carro L."/>
            <person name="Coll P."/>
            <person name="Trujillo M.E."/>
        </authorList>
    </citation>
    <scope>NUCLEOTIDE SEQUENCE [LARGE SCALE GENOMIC DNA]</scope>
    <source>
        <strain evidence="5">Lupac 08</strain>
    </source>
</reference>
<dbReference type="RefSeq" id="WP_007460756.1">
    <property type="nucleotide sequence ID" value="NZ_HF570108.1"/>
</dbReference>
<dbReference type="GO" id="GO:0004497">
    <property type="term" value="F:monooxygenase activity"/>
    <property type="evidence" value="ECO:0007669"/>
    <property type="project" value="UniProtKB-KW"/>
</dbReference>
<dbReference type="InterPro" id="IPR002938">
    <property type="entry name" value="FAD-bd"/>
</dbReference>
<dbReference type="Proteomes" id="UP000003448">
    <property type="component" value="Unassembled WGS sequence"/>
</dbReference>
<organism evidence="4 5">
    <name type="scientific">Micromonospora lupini str. Lupac 08</name>
    <dbReference type="NCBI Taxonomy" id="1150864"/>
    <lineage>
        <taxon>Bacteria</taxon>
        <taxon>Bacillati</taxon>
        <taxon>Actinomycetota</taxon>
        <taxon>Actinomycetes</taxon>
        <taxon>Micromonosporales</taxon>
        <taxon>Micromonosporaceae</taxon>
        <taxon>Micromonospora</taxon>
    </lineage>
</organism>
<evidence type="ECO:0000259" key="3">
    <source>
        <dbReference type="Pfam" id="PF01494"/>
    </source>
</evidence>